<dbReference type="AlphaFoldDB" id="A0AAN8JXJ2"/>
<evidence type="ECO:0000259" key="3">
    <source>
        <dbReference type="PROSITE" id="PS50213"/>
    </source>
</evidence>
<name>A0AAN8JXJ2_PATCE</name>
<proteinExistence type="predicted"/>
<feature type="domain" description="FAS1" evidence="3">
    <location>
        <begin position="333"/>
        <end position="476"/>
    </location>
</feature>
<dbReference type="SMART" id="SM00554">
    <property type="entry name" value="FAS1"/>
    <property type="match status" value="4"/>
</dbReference>
<dbReference type="PROSITE" id="PS50213">
    <property type="entry name" value="FAS1"/>
    <property type="match status" value="4"/>
</dbReference>
<dbReference type="EMBL" id="JAZGQO010000006">
    <property type="protein sequence ID" value="KAK6185046.1"/>
    <property type="molecule type" value="Genomic_DNA"/>
</dbReference>
<organism evidence="4 5">
    <name type="scientific">Patella caerulea</name>
    <name type="common">Rayed Mediterranean limpet</name>
    <dbReference type="NCBI Taxonomy" id="87958"/>
    <lineage>
        <taxon>Eukaryota</taxon>
        <taxon>Metazoa</taxon>
        <taxon>Spiralia</taxon>
        <taxon>Lophotrochozoa</taxon>
        <taxon>Mollusca</taxon>
        <taxon>Gastropoda</taxon>
        <taxon>Patellogastropoda</taxon>
        <taxon>Patelloidea</taxon>
        <taxon>Patellidae</taxon>
        <taxon>Patella</taxon>
    </lineage>
</organism>
<reference evidence="4 5" key="1">
    <citation type="submission" date="2024-01" db="EMBL/GenBank/DDBJ databases">
        <title>The genome of the rayed Mediterranean limpet Patella caerulea (Linnaeus, 1758).</title>
        <authorList>
            <person name="Anh-Thu Weber A."/>
            <person name="Halstead-Nussloch G."/>
        </authorList>
    </citation>
    <scope>NUCLEOTIDE SEQUENCE [LARGE SCALE GENOMIC DNA]</scope>
    <source>
        <strain evidence="4">AATW-2023a</strain>
        <tissue evidence="4">Whole specimen</tissue>
    </source>
</reference>
<evidence type="ECO:0000313" key="4">
    <source>
        <dbReference type="EMBL" id="KAK6185046.1"/>
    </source>
</evidence>
<dbReference type="PANTHER" id="PTHR10900">
    <property type="entry name" value="PERIOSTIN-RELATED"/>
    <property type="match status" value="1"/>
</dbReference>
<dbReference type="InterPro" id="IPR050904">
    <property type="entry name" value="Adhesion/Biosynth-related"/>
</dbReference>
<dbReference type="GO" id="GO:0005615">
    <property type="term" value="C:extracellular space"/>
    <property type="evidence" value="ECO:0007669"/>
    <property type="project" value="TreeGrafter"/>
</dbReference>
<evidence type="ECO:0000313" key="5">
    <source>
        <dbReference type="Proteomes" id="UP001347796"/>
    </source>
</evidence>
<dbReference type="PANTHER" id="PTHR10900:SF77">
    <property type="entry name" value="FI19380P1"/>
    <property type="match status" value="1"/>
</dbReference>
<dbReference type="InterPro" id="IPR036378">
    <property type="entry name" value="FAS1_dom_sf"/>
</dbReference>
<gene>
    <name evidence="4" type="ORF">SNE40_007368</name>
</gene>
<evidence type="ECO:0000256" key="1">
    <source>
        <dbReference type="SAM" id="MobiDB-lite"/>
    </source>
</evidence>
<dbReference type="Proteomes" id="UP001347796">
    <property type="component" value="Unassembled WGS sequence"/>
</dbReference>
<accession>A0AAN8JXJ2</accession>
<dbReference type="InterPro" id="IPR000782">
    <property type="entry name" value="FAS1_domain"/>
</dbReference>
<feature type="domain" description="FAS1" evidence="3">
    <location>
        <begin position="188"/>
        <end position="329"/>
    </location>
</feature>
<feature type="chain" id="PRO_5042822930" description="FAS1 domain-containing protein" evidence="2">
    <location>
        <begin position="22"/>
        <end position="717"/>
    </location>
</feature>
<feature type="region of interest" description="Disordered" evidence="1">
    <location>
        <begin position="538"/>
        <end position="563"/>
    </location>
</feature>
<protein>
    <recommendedName>
        <fullName evidence="3">FAS1 domain-containing protein</fullName>
    </recommendedName>
</protein>
<feature type="signal peptide" evidence="2">
    <location>
        <begin position="1"/>
        <end position="21"/>
    </location>
</feature>
<dbReference type="Gene3D" id="2.30.180.10">
    <property type="entry name" value="FAS1 domain"/>
    <property type="match status" value="4"/>
</dbReference>
<evidence type="ECO:0000256" key="2">
    <source>
        <dbReference type="SAM" id="SignalP"/>
    </source>
</evidence>
<keyword evidence="5" id="KW-1185">Reference proteome</keyword>
<sequence>MKFKAIVALAVAQICVGICVAVDPFTTSNANNIFDALTLTLTCGQFQALIKGAGLQTEALYKSQIRLTLFVPNNTAFQLLPPFRQKEIADMVPSEKEDYVRFYTVGEELQTSGITENIAKSSLAIDNNRLFFNRRVRRTNDIGGNAGTTEYFVNGALIIRQNVRAGNGIVHVIDRVLEKSISRPAYSYLKIPDPKFPNVQSAFFREFVNYLDGENYANTILPLQSATRLTLFLPSDEAINKIPKDKLEEIRSLPQKLALIIKQHVILDKVIYTSYVYHNEGFNAMYGRNLFKKNTGDKVYISGGGVNAEITKGNMTVHNGAIHIIDSVLGFVYNTAREQIQLDRSTSNFHALTDRGRKELQDYLVQPSGVTVFVPNNDAFSALANIPGADFYNNQTLINEVLERSMLEPGTAFEITNVNGDYTARYETTSQYRGMPVKIYSQGNDTWAEGGYVKARVLRPDIGVTNGFVHYIDGVFGVPSRDLPGLIYCEDWLLKTSYILSITNLNSYMKDTRITATLPACPSTAARAQNTYLNIQTSVNSNTQNSNSNTQNSNTRITNTNSRLLTGGCGESNRLCEFTMFIPNGTAIDNFQMTELGLRILDDRNRLRNVMKRHIILGKRIYIDTLGFGSHNLQADNGDYLRLNKINKRIIELYYKGQRTGVIHSDLGATNGVIHIVDRVLYEQDDLTREISAATAIIKSYFIILSMLSLSLIPPFT</sequence>
<keyword evidence="2" id="KW-0732">Signal</keyword>
<feature type="domain" description="FAS1" evidence="3">
    <location>
        <begin position="30"/>
        <end position="177"/>
    </location>
</feature>
<dbReference type="SUPFAM" id="SSF82153">
    <property type="entry name" value="FAS1 domain"/>
    <property type="match status" value="4"/>
</dbReference>
<comment type="caution">
    <text evidence="4">The sequence shown here is derived from an EMBL/GenBank/DDBJ whole genome shotgun (WGS) entry which is preliminary data.</text>
</comment>
<feature type="domain" description="FAS1" evidence="3">
    <location>
        <begin position="544"/>
        <end position="681"/>
    </location>
</feature>
<dbReference type="Pfam" id="PF02469">
    <property type="entry name" value="Fasciclin"/>
    <property type="match status" value="4"/>
</dbReference>